<dbReference type="EMBL" id="JADEXP010000288">
    <property type="protein sequence ID" value="MBE9069538.1"/>
    <property type="molecule type" value="Genomic_DNA"/>
</dbReference>
<proteinExistence type="predicted"/>
<evidence type="ECO:0000313" key="1">
    <source>
        <dbReference type="EMBL" id="MBE9069538.1"/>
    </source>
</evidence>
<sequence length="175" mass="18830">MQLLICPGYHSPDLTHSFLQSLLGAITPERLWVLPIGASSRAIPWLLASPQRPQLAAELQIVAFSAGVVAAYPLLLTWQAMGGQGRMIAVDGWGMPLVGDLAIYRVSHDGWTHRTTYFPSPVQSKGYFYAHPAVDHLSIWQSPQLSQGMGAIDTKVGSMTALEFICAALMSPGGG</sequence>
<dbReference type="Proteomes" id="UP000615026">
    <property type="component" value="Unassembled WGS sequence"/>
</dbReference>
<protein>
    <submittedName>
        <fullName evidence="1">Uncharacterized protein</fullName>
    </submittedName>
</protein>
<keyword evidence="2" id="KW-1185">Reference proteome</keyword>
<gene>
    <name evidence="1" type="ORF">IQ260_23105</name>
</gene>
<name>A0A928ZY24_LEPEC</name>
<evidence type="ECO:0000313" key="2">
    <source>
        <dbReference type="Proteomes" id="UP000615026"/>
    </source>
</evidence>
<comment type="caution">
    <text evidence="1">The sequence shown here is derived from an EMBL/GenBank/DDBJ whole genome shotgun (WGS) entry which is preliminary data.</text>
</comment>
<dbReference type="AlphaFoldDB" id="A0A928ZY24"/>
<dbReference type="RefSeq" id="WP_193995435.1">
    <property type="nucleotide sequence ID" value="NZ_JADEXP010000288.1"/>
</dbReference>
<accession>A0A928ZY24</accession>
<reference evidence="1" key="1">
    <citation type="submission" date="2020-10" db="EMBL/GenBank/DDBJ databases">
        <authorList>
            <person name="Castelo-Branco R."/>
            <person name="Eusebio N."/>
            <person name="Adriana R."/>
            <person name="Vieira A."/>
            <person name="Brugerolle De Fraissinette N."/>
            <person name="Rezende De Castro R."/>
            <person name="Schneider M.P."/>
            <person name="Vasconcelos V."/>
            <person name="Leao P.N."/>
        </authorList>
    </citation>
    <scope>NUCLEOTIDE SEQUENCE</scope>
    <source>
        <strain evidence="1">LEGE 11479</strain>
    </source>
</reference>
<organism evidence="1 2">
    <name type="scientific">Leptolyngbya cf. ectocarpi LEGE 11479</name>
    <dbReference type="NCBI Taxonomy" id="1828722"/>
    <lineage>
        <taxon>Bacteria</taxon>
        <taxon>Bacillati</taxon>
        <taxon>Cyanobacteriota</taxon>
        <taxon>Cyanophyceae</taxon>
        <taxon>Leptolyngbyales</taxon>
        <taxon>Leptolyngbyaceae</taxon>
        <taxon>Leptolyngbya group</taxon>
        <taxon>Leptolyngbya</taxon>
    </lineage>
</organism>